<accession>A0A9P6DQI3</accession>
<dbReference type="EMBL" id="MU129082">
    <property type="protein sequence ID" value="KAF9507413.1"/>
    <property type="molecule type" value="Genomic_DNA"/>
</dbReference>
<gene>
    <name evidence="2" type="ORF">BS47DRAFT_1398680</name>
</gene>
<name>A0A9P6DQI3_9AGAM</name>
<dbReference type="AlphaFoldDB" id="A0A9P6DQI3"/>
<evidence type="ECO:0000256" key="1">
    <source>
        <dbReference type="SAM" id="MobiDB-lite"/>
    </source>
</evidence>
<sequence length="139" mass="15410">MPSEGDSAVSASQSPAFDPVMPVTGTIAPTAGDGVFACRSTDKEDTKRTDKTIKPSHGTALSAIPSRLRLRIPHRPDPLRVNRRPSLEEDLRCNRSQRKPDTQQSISTIAVHHINEKTDERNHFIVDGTARRYETKVPD</sequence>
<feature type="compositionally biased region" description="Basic and acidic residues" evidence="1">
    <location>
        <begin position="40"/>
        <end position="53"/>
    </location>
</feature>
<protein>
    <submittedName>
        <fullName evidence="2">Uncharacterized protein</fullName>
    </submittedName>
</protein>
<feature type="region of interest" description="Disordered" evidence="1">
    <location>
        <begin position="1"/>
        <end position="62"/>
    </location>
</feature>
<evidence type="ECO:0000313" key="3">
    <source>
        <dbReference type="Proteomes" id="UP000886523"/>
    </source>
</evidence>
<organism evidence="2 3">
    <name type="scientific">Hydnum rufescens UP504</name>
    <dbReference type="NCBI Taxonomy" id="1448309"/>
    <lineage>
        <taxon>Eukaryota</taxon>
        <taxon>Fungi</taxon>
        <taxon>Dikarya</taxon>
        <taxon>Basidiomycota</taxon>
        <taxon>Agaricomycotina</taxon>
        <taxon>Agaricomycetes</taxon>
        <taxon>Cantharellales</taxon>
        <taxon>Hydnaceae</taxon>
        <taxon>Hydnum</taxon>
    </lineage>
</organism>
<dbReference type="Proteomes" id="UP000886523">
    <property type="component" value="Unassembled WGS sequence"/>
</dbReference>
<reference evidence="2" key="1">
    <citation type="journal article" date="2020" name="Nat. Commun.">
        <title>Large-scale genome sequencing of mycorrhizal fungi provides insights into the early evolution of symbiotic traits.</title>
        <authorList>
            <person name="Miyauchi S."/>
            <person name="Kiss E."/>
            <person name="Kuo A."/>
            <person name="Drula E."/>
            <person name="Kohler A."/>
            <person name="Sanchez-Garcia M."/>
            <person name="Morin E."/>
            <person name="Andreopoulos B."/>
            <person name="Barry K.W."/>
            <person name="Bonito G."/>
            <person name="Buee M."/>
            <person name="Carver A."/>
            <person name="Chen C."/>
            <person name="Cichocki N."/>
            <person name="Clum A."/>
            <person name="Culley D."/>
            <person name="Crous P.W."/>
            <person name="Fauchery L."/>
            <person name="Girlanda M."/>
            <person name="Hayes R.D."/>
            <person name="Keri Z."/>
            <person name="LaButti K."/>
            <person name="Lipzen A."/>
            <person name="Lombard V."/>
            <person name="Magnuson J."/>
            <person name="Maillard F."/>
            <person name="Murat C."/>
            <person name="Nolan M."/>
            <person name="Ohm R.A."/>
            <person name="Pangilinan J."/>
            <person name="Pereira M.F."/>
            <person name="Perotto S."/>
            <person name="Peter M."/>
            <person name="Pfister S."/>
            <person name="Riley R."/>
            <person name="Sitrit Y."/>
            <person name="Stielow J.B."/>
            <person name="Szollosi G."/>
            <person name="Zifcakova L."/>
            <person name="Stursova M."/>
            <person name="Spatafora J.W."/>
            <person name="Tedersoo L."/>
            <person name="Vaario L.M."/>
            <person name="Yamada A."/>
            <person name="Yan M."/>
            <person name="Wang P."/>
            <person name="Xu J."/>
            <person name="Bruns T."/>
            <person name="Baldrian P."/>
            <person name="Vilgalys R."/>
            <person name="Dunand C."/>
            <person name="Henrissat B."/>
            <person name="Grigoriev I.V."/>
            <person name="Hibbett D."/>
            <person name="Nagy L.G."/>
            <person name="Martin F.M."/>
        </authorList>
    </citation>
    <scope>NUCLEOTIDE SEQUENCE</scope>
    <source>
        <strain evidence="2">UP504</strain>
    </source>
</reference>
<comment type="caution">
    <text evidence="2">The sequence shown here is derived from an EMBL/GenBank/DDBJ whole genome shotgun (WGS) entry which is preliminary data.</text>
</comment>
<proteinExistence type="predicted"/>
<keyword evidence="3" id="KW-1185">Reference proteome</keyword>
<evidence type="ECO:0000313" key="2">
    <source>
        <dbReference type="EMBL" id="KAF9507413.1"/>
    </source>
</evidence>